<keyword evidence="5 7" id="KW-1133">Transmembrane helix</keyword>
<gene>
    <name evidence="9" type="ORF">L1785_21815</name>
</gene>
<dbReference type="AlphaFoldDB" id="A0AA41QI43"/>
<accession>A0AA41QI43</accession>
<dbReference type="RefSeq" id="WP_236091357.1">
    <property type="nucleotide sequence ID" value="NZ_JAKGSG010000064.1"/>
</dbReference>
<evidence type="ECO:0000313" key="9">
    <source>
        <dbReference type="EMBL" id="MCF4123607.1"/>
    </source>
</evidence>
<name>A0AA41QI43_9MICO</name>
<dbReference type="PROSITE" id="PS50928">
    <property type="entry name" value="ABC_TM1"/>
    <property type="match status" value="1"/>
</dbReference>
<evidence type="ECO:0000313" key="10">
    <source>
        <dbReference type="Proteomes" id="UP001165405"/>
    </source>
</evidence>
<feature type="transmembrane region" description="Helical" evidence="7">
    <location>
        <begin position="141"/>
        <end position="160"/>
    </location>
</feature>
<dbReference type="EMBL" id="JAKGSG010000064">
    <property type="protein sequence ID" value="MCF4123607.1"/>
    <property type="molecule type" value="Genomic_DNA"/>
</dbReference>
<evidence type="ECO:0000259" key="8">
    <source>
        <dbReference type="PROSITE" id="PS50928"/>
    </source>
</evidence>
<feature type="transmembrane region" description="Helical" evidence="7">
    <location>
        <begin position="201"/>
        <end position="225"/>
    </location>
</feature>
<dbReference type="Gene3D" id="1.10.3720.10">
    <property type="entry name" value="MetI-like"/>
    <property type="match status" value="1"/>
</dbReference>
<dbReference type="Proteomes" id="UP001165405">
    <property type="component" value="Unassembled WGS sequence"/>
</dbReference>
<dbReference type="Pfam" id="PF00528">
    <property type="entry name" value="BPD_transp_1"/>
    <property type="match status" value="1"/>
</dbReference>
<protein>
    <submittedName>
        <fullName evidence="9">ABC transporter permease subunit</fullName>
    </submittedName>
</protein>
<dbReference type="GO" id="GO:0055085">
    <property type="term" value="P:transmembrane transport"/>
    <property type="evidence" value="ECO:0007669"/>
    <property type="project" value="InterPro"/>
</dbReference>
<keyword evidence="2 7" id="KW-0813">Transport</keyword>
<keyword evidence="4 7" id="KW-0812">Transmembrane</keyword>
<organism evidence="9 10">
    <name type="scientific">Antribacter soli</name>
    <dbReference type="NCBI Taxonomy" id="2910976"/>
    <lineage>
        <taxon>Bacteria</taxon>
        <taxon>Bacillati</taxon>
        <taxon>Actinomycetota</taxon>
        <taxon>Actinomycetes</taxon>
        <taxon>Micrococcales</taxon>
        <taxon>Promicromonosporaceae</taxon>
        <taxon>Antribacter</taxon>
    </lineage>
</organism>
<evidence type="ECO:0000256" key="1">
    <source>
        <dbReference type="ARBA" id="ARBA00004651"/>
    </source>
</evidence>
<keyword evidence="10" id="KW-1185">Reference proteome</keyword>
<evidence type="ECO:0000256" key="5">
    <source>
        <dbReference type="ARBA" id="ARBA00022989"/>
    </source>
</evidence>
<keyword evidence="6 7" id="KW-0472">Membrane</keyword>
<feature type="transmembrane region" description="Helical" evidence="7">
    <location>
        <begin position="115"/>
        <end position="135"/>
    </location>
</feature>
<dbReference type="GO" id="GO:0005886">
    <property type="term" value="C:plasma membrane"/>
    <property type="evidence" value="ECO:0007669"/>
    <property type="project" value="UniProtKB-SubCell"/>
</dbReference>
<comment type="caution">
    <text evidence="9">The sequence shown here is derived from an EMBL/GenBank/DDBJ whole genome shotgun (WGS) entry which is preliminary data.</text>
</comment>
<evidence type="ECO:0000256" key="4">
    <source>
        <dbReference type="ARBA" id="ARBA00022692"/>
    </source>
</evidence>
<comment type="similarity">
    <text evidence="7">Belongs to the binding-protein-dependent transport system permease family.</text>
</comment>
<dbReference type="PANTHER" id="PTHR30151">
    <property type="entry name" value="ALKANE SULFONATE ABC TRANSPORTER-RELATED, MEMBRANE SUBUNIT"/>
    <property type="match status" value="1"/>
</dbReference>
<evidence type="ECO:0000256" key="6">
    <source>
        <dbReference type="ARBA" id="ARBA00023136"/>
    </source>
</evidence>
<dbReference type="PANTHER" id="PTHR30151:SF0">
    <property type="entry name" value="ABC TRANSPORTER PERMEASE PROTEIN MJ0413-RELATED"/>
    <property type="match status" value="1"/>
</dbReference>
<reference evidence="9" key="1">
    <citation type="submission" date="2022-01" db="EMBL/GenBank/DDBJ databases">
        <title>Antribacter sp. nov., isolated from Guizhou of China.</title>
        <authorList>
            <person name="Chengliang C."/>
            <person name="Ya Z."/>
        </authorList>
    </citation>
    <scope>NUCLEOTIDE SEQUENCE</scope>
    <source>
        <strain evidence="9">KLBMP 9083</strain>
    </source>
</reference>
<feature type="domain" description="ABC transmembrane type-1" evidence="8">
    <location>
        <begin position="75"/>
        <end position="259"/>
    </location>
</feature>
<evidence type="ECO:0000256" key="7">
    <source>
        <dbReference type="RuleBase" id="RU363032"/>
    </source>
</evidence>
<dbReference type="InterPro" id="IPR035906">
    <property type="entry name" value="MetI-like_sf"/>
</dbReference>
<comment type="subcellular location">
    <subcellularLocation>
        <location evidence="1 7">Cell membrane</location>
        <topology evidence="1 7">Multi-pass membrane protein</topology>
    </subcellularLocation>
</comment>
<feature type="transmembrane region" description="Helical" evidence="7">
    <location>
        <begin position="21"/>
        <end position="38"/>
    </location>
</feature>
<feature type="transmembrane region" description="Helical" evidence="7">
    <location>
        <begin position="82"/>
        <end position="103"/>
    </location>
</feature>
<feature type="transmembrane region" description="Helical" evidence="7">
    <location>
        <begin position="237"/>
        <end position="258"/>
    </location>
</feature>
<proteinExistence type="inferred from homology"/>
<evidence type="ECO:0000256" key="2">
    <source>
        <dbReference type="ARBA" id="ARBA00022448"/>
    </source>
</evidence>
<keyword evidence="3" id="KW-1003">Cell membrane</keyword>
<dbReference type="InterPro" id="IPR000515">
    <property type="entry name" value="MetI-like"/>
</dbReference>
<evidence type="ECO:0000256" key="3">
    <source>
        <dbReference type="ARBA" id="ARBA00022475"/>
    </source>
</evidence>
<sequence length="277" mass="29554">MSASTPAARVLRAAGLGLWKAVLFVLLPAVLVTIWWFASAGSTDPQVPALSVVLEKFSTVWFTEPFSQSLFVKAVVPSVTRLLIGFGIALVLGVVLGVLIGTFRPLRDFLEPALEFFRAIPPPILAPILMLFLGIDHALKIAIIAVGAVWPILLNTIEGVRGIDPVLKDTAQAYRLGPARRLFALTLPGAGPQIFTGARQALSIAMILMVIGEMFAAFDGIGSAIATFQATFATASMWSAVLILGSIGVVLALLFGAVERVVLKWYRGYLRTQRGGA</sequence>
<dbReference type="SUPFAM" id="SSF161098">
    <property type="entry name" value="MetI-like"/>
    <property type="match status" value="1"/>
</dbReference>